<accession>A0A9N9R8Z8</accession>
<gene>
    <name evidence="3" type="ORF">DIATSA_LOCUS9385</name>
</gene>
<keyword evidence="1" id="KW-0175">Coiled coil</keyword>
<protein>
    <recommendedName>
        <fullName evidence="2">DNA helicase Pif1-like 2B domain-containing protein</fullName>
    </recommendedName>
</protein>
<proteinExistence type="predicted"/>
<reference evidence="3" key="1">
    <citation type="submission" date="2021-12" db="EMBL/GenBank/DDBJ databases">
        <authorList>
            <person name="King R."/>
        </authorList>
    </citation>
    <scope>NUCLEOTIDE SEQUENCE</scope>
</reference>
<dbReference type="OrthoDB" id="7474798at2759"/>
<evidence type="ECO:0000313" key="3">
    <source>
        <dbReference type="EMBL" id="CAG9791795.1"/>
    </source>
</evidence>
<dbReference type="Proteomes" id="UP001153714">
    <property type="component" value="Chromosome 4"/>
</dbReference>
<dbReference type="AlphaFoldDB" id="A0A9N9R8Z8"/>
<evidence type="ECO:0000259" key="2">
    <source>
        <dbReference type="Pfam" id="PF21530"/>
    </source>
</evidence>
<name>A0A9N9R8Z8_9NEOP</name>
<dbReference type="PANTHER" id="PTHR10492:SF57">
    <property type="entry name" value="ATP-DEPENDENT DNA HELICASE"/>
    <property type="match status" value="1"/>
</dbReference>
<dbReference type="PANTHER" id="PTHR10492">
    <property type="match status" value="1"/>
</dbReference>
<keyword evidence="4" id="KW-1185">Reference proteome</keyword>
<feature type="coiled-coil region" evidence="1">
    <location>
        <begin position="53"/>
        <end position="87"/>
    </location>
</feature>
<dbReference type="EMBL" id="OU893335">
    <property type="protein sequence ID" value="CAG9791795.1"/>
    <property type="molecule type" value="Genomic_DNA"/>
</dbReference>
<evidence type="ECO:0000256" key="1">
    <source>
        <dbReference type="SAM" id="Coils"/>
    </source>
</evidence>
<dbReference type="InterPro" id="IPR049163">
    <property type="entry name" value="Pif1-like_2B_dom"/>
</dbReference>
<reference evidence="3" key="2">
    <citation type="submission" date="2022-10" db="EMBL/GenBank/DDBJ databases">
        <authorList>
            <consortium name="ENA_rothamsted_submissions"/>
            <consortium name="culmorum"/>
            <person name="King R."/>
        </authorList>
    </citation>
    <scope>NUCLEOTIDE SEQUENCE</scope>
</reference>
<feature type="domain" description="DNA helicase Pif1-like 2B" evidence="2">
    <location>
        <begin position="216"/>
        <end position="259"/>
    </location>
</feature>
<evidence type="ECO:0000313" key="4">
    <source>
        <dbReference type="Proteomes" id="UP001153714"/>
    </source>
</evidence>
<organism evidence="3 4">
    <name type="scientific">Diatraea saccharalis</name>
    <name type="common">sugarcane borer</name>
    <dbReference type="NCBI Taxonomy" id="40085"/>
    <lineage>
        <taxon>Eukaryota</taxon>
        <taxon>Metazoa</taxon>
        <taxon>Ecdysozoa</taxon>
        <taxon>Arthropoda</taxon>
        <taxon>Hexapoda</taxon>
        <taxon>Insecta</taxon>
        <taxon>Pterygota</taxon>
        <taxon>Neoptera</taxon>
        <taxon>Endopterygota</taxon>
        <taxon>Lepidoptera</taxon>
        <taxon>Glossata</taxon>
        <taxon>Ditrysia</taxon>
        <taxon>Pyraloidea</taxon>
        <taxon>Crambidae</taxon>
        <taxon>Crambinae</taxon>
        <taxon>Diatraea</taxon>
    </lineage>
</organism>
<dbReference type="Pfam" id="PF21530">
    <property type="entry name" value="Pif1_2B_dom"/>
    <property type="match status" value="1"/>
</dbReference>
<sequence length="280" mass="31825">MNKPNGAVAGARAELQNDLQLLGVYRSAISDGLSVLTKAQNTEIKLRQTLEELKCCKDTCSQLLRERDESEEEIKKIINKNTLLKSELAQLHSQHEEVLLQQVELRDTLSSFDKDCKMYERALQRITELEQELSIANSQITEYEEAQLVHNQLQESHNTHSLFEELMATPGAPSTQFAIRPDSVVLHHHTQDGASRVYTSIDTVMASDDSTAYPVEFVNSLELTGVPPHKLELKVGVPVLLMRNLDAPRLCNGTRLQIRNWEETLYEQQYLREQLKARAC</sequence>
<feature type="coiled-coil region" evidence="1">
    <location>
        <begin position="119"/>
        <end position="146"/>
    </location>
</feature>